<proteinExistence type="predicted"/>
<dbReference type="EMBL" id="JAPFFF010000010">
    <property type="protein sequence ID" value="KAK8880423.1"/>
    <property type="molecule type" value="Genomic_DNA"/>
</dbReference>
<comment type="caution">
    <text evidence="1">The sequence shown here is derived from an EMBL/GenBank/DDBJ whole genome shotgun (WGS) entry which is preliminary data.</text>
</comment>
<name>A0ABR2JP91_9EUKA</name>
<evidence type="ECO:0000313" key="1">
    <source>
        <dbReference type="EMBL" id="KAK8880423.1"/>
    </source>
</evidence>
<organism evidence="1 2">
    <name type="scientific">Tritrichomonas musculus</name>
    <dbReference type="NCBI Taxonomy" id="1915356"/>
    <lineage>
        <taxon>Eukaryota</taxon>
        <taxon>Metamonada</taxon>
        <taxon>Parabasalia</taxon>
        <taxon>Tritrichomonadida</taxon>
        <taxon>Tritrichomonadidae</taxon>
        <taxon>Tritrichomonas</taxon>
    </lineage>
</organism>
<gene>
    <name evidence="1" type="ORF">M9Y10_003095</name>
</gene>
<evidence type="ECO:0000313" key="2">
    <source>
        <dbReference type="Proteomes" id="UP001470230"/>
    </source>
</evidence>
<protein>
    <submittedName>
        <fullName evidence="1">Uncharacterized protein</fullName>
    </submittedName>
</protein>
<dbReference type="Proteomes" id="UP001470230">
    <property type="component" value="Unassembled WGS sequence"/>
</dbReference>
<sequence length="118" mass="13185">MSWQRTYKATQARLQNADTKNDEIVSGDSMVAASYYTGAGFQTVKNIINMTGRRTQSRSTFFRCQKKSEPRLISKANELEQEACVSFSGDMALDCRWSSKGRGIHGTVTAVDTVTKKF</sequence>
<accession>A0ABR2JP91</accession>
<reference evidence="1 2" key="1">
    <citation type="submission" date="2024-04" db="EMBL/GenBank/DDBJ databases">
        <title>Tritrichomonas musculus Genome.</title>
        <authorList>
            <person name="Alves-Ferreira E."/>
            <person name="Grigg M."/>
            <person name="Lorenzi H."/>
            <person name="Galac M."/>
        </authorList>
    </citation>
    <scope>NUCLEOTIDE SEQUENCE [LARGE SCALE GENOMIC DNA]</scope>
    <source>
        <strain evidence="1 2">EAF2021</strain>
    </source>
</reference>
<keyword evidence="2" id="KW-1185">Reference proteome</keyword>